<evidence type="ECO:0000256" key="1">
    <source>
        <dbReference type="ARBA" id="ARBA00001933"/>
    </source>
</evidence>
<evidence type="ECO:0000256" key="10">
    <source>
        <dbReference type="SAM" id="MobiDB-lite"/>
    </source>
</evidence>
<organism evidence="11 12">
    <name type="scientific">Stappia taiwanensis</name>
    <dbReference type="NCBI Taxonomy" id="992267"/>
    <lineage>
        <taxon>Bacteria</taxon>
        <taxon>Pseudomonadati</taxon>
        <taxon>Pseudomonadota</taxon>
        <taxon>Alphaproteobacteria</taxon>
        <taxon>Hyphomicrobiales</taxon>
        <taxon>Stappiaceae</taxon>
        <taxon>Stappia</taxon>
    </lineage>
</organism>
<dbReference type="Gene3D" id="3.90.1150.10">
    <property type="entry name" value="Aspartate Aminotransferase, domain 1"/>
    <property type="match status" value="1"/>
</dbReference>
<evidence type="ECO:0000313" key="12">
    <source>
        <dbReference type="Proteomes" id="UP000559404"/>
    </source>
</evidence>
<dbReference type="SUPFAM" id="SSF53383">
    <property type="entry name" value="PLP-dependent transferases"/>
    <property type="match status" value="1"/>
</dbReference>
<reference evidence="11 12" key="1">
    <citation type="submission" date="2020-07" db="EMBL/GenBank/DDBJ databases">
        <authorList>
            <person name="Li M."/>
        </authorList>
    </citation>
    <scope>NUCLEOTIDE SEQUENCE [LARGE SCALE GENOMIC DNA]</scope>
    <source>
        <strain evidence="11 12">DSM 23284</strain>
    </source>
</reference>
<dbReference type="InterPro" id="IPR015421">
    <property type="entry name" value="PyrdxlP-dep_Trfase_major"/>
</dbReference>
<dbReference type="NCBIfam" id="TIGR01324">
    <property type="entry name" value="cysta_beta_ly_B"/>
    <property type="match status" value="1"/>
</dbReference>
<keyword evidence="3 8" id="KW-0663">Pyridoxal phosphate</keyword>
<dbReference type="AlphaFoldDB" id="A0A838XVP5"/>
<dbReference type="FunFam" id="3.40.640.10:FF:000046">
    <property type="entry name" value="Cystathionine gamma-lyase"/>
    <property type="match status" value="1"/>
</dbReference>
<dbReference type="InterPro" id="IPR015424">
    <property type="entry name" value="PyrdxlP-dep_Trfase"/>
</dbReference>
<dbReference type="GO" id="GO:0030170">
    <property type="term" value="F:pyridoxal phosphate binding"/>
    <property type="evidence" value="ECO:0007669"/>
    <property type="project" value="InterPro"/>
</dbReference>
<evidence type="ECO:0000256" key="3">
    <source>
        <dbReference type="ARBA" id="ARBA00022898"/>
    </source>
</evidence>
<dbReference type="EMBL" id="JACEON010000003">
    <property type="protein sequence ID" value="MBA4611033.1"/>
    <property type="molecule type" value="Genomic_DNA"/>
</dbReference>
<feature type="compositionally biased region" description="Polar residues" evidence="10">
    <location>
        <begin position="1"/>
        <end position="13"/>
    </location>
</feature>
<comment type="cofactor">
    <cofactor evidence="1 9">
        <name>pyridoxal 5'-phosphate</name>
        <dbReference type="ChEBI" id="CHEBI:597326"/>
    </cofactor>
</comment>
<evidence type="ECO:0000313" key="11">
    <source>
        <dbReference type="EMBL" id="MBA4611033.1"/>
    </source>
</evidence>
<comment type="catalytic activity">
    <reaction evidence="6">
        <text>L,L-cystathionine + H2O = L-homocysteine + pyruvate + NH4(+)</text>
        <dbReference type="Rhea" id="RHEA:13965"/>
        <dbReference type="ChEBI" id="CHEBI:15361"/>
        <dbReference type="ChEBI" id="CHEBI:15377"/>
        <dbReference type="ChEBI" id="CHEBI:28938"/>
        <dbReference type="ChEBI" id="CHEBI:58161"/>
        <dbReference type="ChEBI" id="CHEBI:58199"/>
    </reaction>
</comment>
<reference evidence="11 12" key="2">
    <citation type="submission" date="2020-08" db="EMBL/GenBank/DDBJ databases">
        <title>Stappia taiwanensis sp. nov., isolated from a coastal thermal spring.</title>
        <authorList>
            <person name="Kampfer P."/>
        </authorList>
    </citation>
    <scope>NUCLEOTIDE SEQUENCE [LARGE SCALE GENOMIC DNA]</scope>
    <source>
        <strain evidence="11 12">DSM 23284</strain>
    </source>
</reference>
<dbReference type="InterPro" id="IPR006233">
    <property type="entry name" value="Cys_b_lyase_bac"/>
</dbReference>
<comment type="pathway">
    <text evidence="5">Amino-acid biosynthesis; L-methionine biosynthesis via de novo pathway; L-homocysteine from L-cystathionine: step 1/1.</text>
</comment>
<dbReference type="PROSITE" id="PS00868">
    <property type="entry name" value="CYS_MET_METAB_PP"/>
    <property type="match status" value="1"/>
</dbReference>
<evidence type="ECO:0000256" key="9">
    <source>
        <dbReference type="RuleBase" id="RU362118"/>
    </source>
</evidence>
<evidence type="ECO:0000256" key="4">
    <source>
        <dbReference type="ARBA" id="ARBA00023239"/>
    </source>
</evidence>
<dbReference type="InterPro" id="IPR015422">
    <property type="entry name" value="PyrdxlP-dep_Trfase_small"/>
</dbReference>
<evidence type="ECO:0000256" key="6">
    <source>
        <dbReference type="ARBA" id="ARBA00047517"/>
    </source>
</evidence>
<name>A0A838XVP5_9HYPH</name>
<comment type="catalytic activity">
    <reaction evidence="7">
        <text>an S-substituted L-cysteine + H2O = a thiol + pyruvate + NH4(+)</text>
        <dbReference type="Rhea" id="RHEA:18121"/>
        <dbReference type="ChEBI" id="CHEBI:15361"/>
        <dbReference type="ChEBI" id="CHEBI:15377"/>
        <dbReference type="ChEBI" id="CHEBI:28938"/>
        <dbReference type="ChEBI" id="CHEBI:29256"/>
        <dbReference type="ChEBI" id="CHEBI:58717"/>
        <dbReference type="EC" id="4.4.1.13"/>
    </reaction>
</comment>
<dbReference type="PIRSF" id="PIRSF001434">
    <property type="entry name" value="CGS"/>
    <property type="match status" value="1"/>
</dbReference>
<evidence type="ECO:0000256" key="8">
    <source>
        <dbReference type="PIRSR" id="PIRSR001434-2"/>
    </source>
</evidence>
<dbReference type="InterPro" id="IPR054542">
    <property type="entry name" value="Cys_met_metab_PP"/>
</dbReference>
<evidence type="ECO:0000256" key="5">
    <source>
        <dbReference type="ARBA" id="ARBA00046315"/>
    </source>
</evidence>
<dbReference type="Gene3D" id="3.40.640.10">
    <property type="entry name" value="Type I PLP-dependent aspartate aminotransferase-like (Major domain)"/>
    <property type="match status" value="1"/>
</dbReference>
<dbReference type="PANTHER" id="PTHR43500:SF1">
    <property type="entry name" value="CYSTATHIONINE BETA-LYASE-RELATED"/>
    <property type="match status" value="1"/>
</dbReference>
<feature type="region of interest" description="Disordered" evidence="10">
    <location>
        <begin position="1"/>
        <end position="30"/>
    </location>
</feature>
<gene>
    <name evidence="11" type="primary">metC</name>
    <name evidence="11" type="ORF">H1W37_05175</name>
</gene>
<dbReference type="PANTHER" id="PTHR43500">
    <property type="entry name" value="CYSTATHIONINE BETA-LYASE-RELATED"/>
    <property type="match status" value="1"/>
</dbReference>
<evidence type="ECO:0000256" key="7">
    <source>
        <dbReference type="ARBA" id="ARBA00047625"/>
    </source>
</evidence>
<comment type="caution">
    <text evidence="11">The sequence shown here is derived from an EMBL/GenBank/DDBJ whole genome shotgun (WGS) entry which is preliminary data.</text>
</comment>
<dbReference type="RefSeq" id="WP_181759215.1">
    <property type="nucleotide sequence ID" value="NZ_BMCR01000004.1"/>
</dbReference>
<comment type="similarity">
    <text evidence="2 9">Belongs to the trans-sulfuration enzymes family.</text>
</comment>
<feature type="modified residue" description="N6-(pyridoxal phosphate)lysine" evidence="8">
    <location>
        <position position="209"/>
    </location>
</feature>
<accession>A0A838XVP5</accession>
<dbReference type="GO" id="GO:0047804">
    <property type="term" value="F:cysteine-S-conjugate beta-lyase activity"/>
    <property type="evidence" value="ECO:0007669"/>
    <property type="project" value="UniProtKB-EC"/>
</dbReference>
<dbReference type="GO" id="GO:0019346">
    <property type="term" value="P:transsulfuration"/>
    <property type="evidence" value="ECO:0007669"/>
    <property type="project" value="InterPro"/>
</dbReference>
<evidence type="ECO:0000256" key="2">
    <source>
        <dbReference type="ARBA" id="ARBA00009077"/>
    </source>
</evidence>
<proteinExistence type="inferred from homology"/>
<protein>
    <submittedName>
        <fullName evidence="11">Cystathionine beta-lyase</fullName>
        <ecNumber evidence="11">4.4.1.8</ecNumber>
    </submittedName>
</protein>
<keyword evidence="12" id="KW-1185">Reference proteome</keyword>
<sequence length="392" mass="41925">MSASAKNSPQGLSTRLAHAGRSPEAHDGFVNPPVVHASTVLFPDTETMITGKQKYHYARRGNPTTDSLEDALCELEGATGVKLASSGLNAISVALLSCLSAGDHLLVTDSAYAPTRHLCETTLRRLGIEVDYFDPTIGAGISALFRPNTRAIMTEAPGSLTFEMQDIPAIVAAARTIDAFVLMDNTWATPCFFRPLDHGVDLSIQAGTKYIVGHSDAMLGTVAAGPRAWDRLNETHGALGMHVAPDDVFLGLRGLRTMKVRLDRHMESALTVASWLQQRPEVARVRYPALAGEPGHELWRRDFTGASGLFAFDFVEGTSDQAARAFLDALTLFGLGYSWGGFESLAIPVRLKGARSATPLPEGGPSIRLHIGLEDVADIQTDLEAGFAAMGG</sequence>
<dbReference type="GO" id="GO:0019450">
    <property type="term" value="P:L-cysteine catabolic process to pyruvate"/>
    <property type="evidence" value="ECO:0007669"/>
    <property type="project" value="TreeGrafter"/>
</dbReference>
<keyword evidence="4 11" id="KW-0456">Lyase</keyword>
<dbReference type="InterPro" id="IPR000277">
    <property type="entry name" value="Cys/Met-Metab_PyrdxlP-dep_enz"/>
</dbReference>
<dbReference type="Proteomes" id="UP000559404">
    <property type="component" value="Unassembled WGS sequence"/>
</dbReference>
<dbReference type="EC" id="4.4.1.8" evidence="11"/>
<dbReference type="Pfam" id="PF01053">
    <property type="entry name" value="Cys_Met_Meta_PP"/>
    <property type="match status" value="1"/>
</dbReference>